<accession>A0ABN8ED53</accession>
<dbReference type="EMBL" id="OU963901">
    <property type="protein sequence ID" value="CAH0693265.1"/>
    <property type="molecule type" value="Genomic_DNA"/>
</dbReference>
<dbReference type="InterPro" id="IPR001283">
    <property type="entry name" value="CRISP-related"/>
</dbReference>
<keyword evidence="4" id="KW-0732">Signal</keyword>
<dbReference type="Pfam" id="PF00188">
    <property type="entry name" value="CAP"/>
    <property type="match status" value="1"/>
</dbReference>
<dbReference type="PRINTS" id="PR00838">
    <property type="entry name" value="V5ALLERGEN"/>
</dbReference>
<evidence type="ECO:0000256" key="1">
    <source>
        <dbReference type="ARBA" id="ARBA00004613"/>
    </source>
</evidence>
<gene>
    <name evidence="6" type="ORF">CHILSU_LOCUS10751</name>
</gene>
<name>A0ABN8ED53_CHISP</name>
<keyword evidence="7" id="KW-1185">Reference proteome</keyword>
<organism evidence="6 7">
    <name type="scientific">Chilo suppressalis</name>
    <name type="common">Asiatic rice borer moth</name>
    <dbReference type="NCBI Taxonomy" id="168631"/>
    <lineage>
        <taxon>Eukaryota</taxon>
        <taxon>Metazoa</taxon>
        <taxon>Ecdysozoa</taxon>
        <taxon>Arthropoda</taxon>
        <taxon>Hexapoda</taxon>
        <taxon>Insecta</taxon>
        <taxon>Pterygota</taxon>
        <taxon>Neoptera</taxon>
        <taxon>Endopterygota</taxon>
        <taxon>Lepidoptera</taxon>
        <taxon>Glossata</taxon>
        <taxon>Ditrysia</taxon>
        <taxon>Pyraloidea</taxon>
        <taxon>Crambidae</taxon>
        <taxon>Crambinae</taxon>
        <taxon>Chilo</taxon>
    </lineage>
</organism>
<dbReference type="SUPFAM" id="SSF55797">
    <property type="entry name" value="PR-1-like"/>
    <property type="match status" value="1"/>
</dbReference>
<reference evidence="6" key="1">
    <citation type="submission" date="2021-12" db="EMBL/GenBank/DDBJ databases">
        <authorList>
            <person name="King R."/>
        </authorList>
    </citation>
    <scope>NUCLEOTIDE SEQUENCE</scope>
</reference>
<dbReference type="Gene3D" id="3.40.33.10">
    <property type="entry name" value="CAP"/>
    <property type="match status" value="1"/>
</dbReference>
<protein>
    <recommendedName>
        <fullName evidence="5">SCP domain-containing protein</fullName>
    </recommendedName>
</protein>
<dbReference type="InterPro" id="IPR002413">
    <property type="entry name" value="V5_allergen-like"/>
</dbReference>
<evidence type="ECO:0000313" key="7">
    <source>
        <dbReference type="Proteomes" id="UP001153292"/>
    </source>
</evidence>
<dbReference type="InterPro" id="IPR035940">
    <property type="entry name" value="CAP_sf"/>
</dbReference>
<feature type="domain" description="SCP" evidence="5">
    <location>
        <begin position="55"/>
        <end position="215"/>
    </location>
</feature>
<sequence>MINVKLVVLTLCFGFVLSSYSYCKICSNHTLCKYTMSGPSMSCKEYDASILLTKDDIINIVDKINERRHFVATGLTKLLPLAANMNKIRWSEELAGFAQRWVDQCDPAISPDREDECRDLEDTKVGQNIATVTGPTPGMHIQSLIDIWFMMSLDYRGSTSYYNQSRDCKTNYFTQLIWGETDRVGCGRAKFYVENKNTIIERLVCNFAPKGNNHGKPVYAIGYPATQCQTDMEPDNKMSGLCTYRTQNNVRKFKPNIPPVSSLLRILNLSNDSIKQEIDPVCSNLRQVKLENSPTNEQRNQKIRHVFLNNTYVTVKNIPNMQMYKKMRNPGNNQNNQRILKFQQDIGHSRVYHGQDLQFHNYRTEEKQTNMQKFEKNDFSTESYTVLPNDANYRKKYRNQECTRNNHKIVPATPAVRIEHTNCNTKANICTRQYIQENCEKSPKTNQEIIKDVGPYFQNGEPYNLCPCTSTTTCAPSSPKYQCNIHCQCIKTDYVPTQCPVDARRKSQPIDLQSTLPEFYSYEFKPNMEVRSGDKNNNLLNGKEIMEPSSKNQGLDATTTGNMFKLYPQNNNKGYAKDLIAYENDMKSDSDFIYDFSDSRERKKRTPASEMTFKPFWQMDEFNHHIPGQLKSMKYTTLPKKKTKRITHGKNTKTTELITVKFKESTSTINLKKYKITEKYLSFDELMHLRKFGSSEASKSIDGRRSDSSESATKELTTEYTTNTPFKRKKYCTRKLTCTWTAATITDANGSVIGGGAFAGDGERGSRTPPGYVDGCTRTSTCTRDYIDRNKFSTIPGDESSDSAVSKLEDEDYCEKRALNIRRRDSHTGTSTTASYYLNEHHRVTFFSNELTSSIFIYLFNLFVD</sequence>
<dbReference type="SMART" id="SM00198">
    <property type="entry name" value="SCP"/>
    <property type="match status" value="1"/>
</dbReference>
<evidence type="ECO:0000256" key="3">
    <source>
        <dbReference type="SAM" id="MobiDB-lite"/>
    </source>
</evidence>
<feature type="signal peptide" evidence="4">
    <location>
        <begin position="1"/>
        <end position="18"/>
    </location>
</feature>
<dbReference type="PANTHER" id="PTHR10334">
    <property type="entry name" value="CYSTEINE-RICH SECRETORY PROTEIN-RELATED"/>
    <property type="match status" value="1"/>
</dbReference>
<evidence type="ECO:0000256" key="2">
    <source>
        <dbReference type="ARBA" id="ARBA00022525"/>
    </source>
</evidence>
<evidence type="ECO:0000256" key="4">
    <source>
        <dbReference type="SAM" id="SignalP"/>
    </source>
</evidence>
<evidence type="ECO:0000313" key="6">
    <source>
        <dbReference type="EMBL" id="CAH0693265.1"/>
    </source>
</evidence>
<dbReference type="InterPro" id="IPR014044">
    <property type="entry name" value="CAP_dom"/>
</dbReference>
<dbReference type="Proteomes" id="UP001153292">
    <property type="component" value="Chromosome 8"/>
</dbReference>
<evidence type="ECO:0000259" key="5">
    <source>
        <dbReference type="SMART" id="SM00198"/>
    </source>
</evidence>
<dbReference type="CDD" id="cd05380">
    <property type="entry name" value="CAP_euk"/>
    <property type="match status" value="1"/>
</dbReference>
<feature type="region of interest" description="Disordered" evidence="3">
    <location>
        <begin position="697"/>
        <end position="717"/>
    </location>
</feature>
<feature type="compositionally biased region" description="Basic and acidic residues" evidence="3">
    <location>
        <begin position="699"/>
        <end position="717"/>
    </location>
</feature>
<feature type="chain" id="PRO_5046771153" description="SCP domain-containing protein" evidence="4">
    <location>
        <begin position="19"/>
        <end position="865"/>
    </location>
</feature>
<proteinExistence type="predicted"/>
<dbReference type="PRINTS" id="PR00837">
    <property type="entry name" value="V5TPXLIKE"/>
</dbReference>
<keyword evidence="2" id="KW-0964">Secreted</keyword>
<comment type="subcellular location">
    <subcellularLocation>
        <location evidence="1">Secreted</location>
    </subcellularLocation>
</comment>